<feature type="region of interest" description="Disordered" evidence="1">
    <location>
        <begin position="1"/>
        <end position="32"/>
    </location>
</feature>
<comment type="caution">
    <text evidence="2">The sequence shown here is derived from an EMBL/GenBank/DDBJ whole genome shotgun (WGS) entry which is preliminary data.</text>
</comment>
<dbReference type="OrthoDB" id="295069at2157"/>
<dbReference type="AlphaFoldDB" id="A0A1S8AUT8"/>
<dbReference type="EMBL" id="LWLN01000001">
    <property type="protein sequence ID" value="OLZ40442.1"/>
    <property type="molecule type" value="Genomic_DNA"/>
</dbReference>
<dbReference type="RefSeq" id="WP_076144477.1">
    <property type="nucleotide sequence ID" value="NZ_LWLN01000001.1"/>
</dbReference>
<protein>
    <recommendedName>
        <fullName evidence="4">Small CPxCG-related zinc finger protein</fullName>
    </recommendedName>
</protein>
<evidence type="ECO:0000313" key="3">
    <source>
        <dbReference type="Proteomes" id="UP000189370"/>
    </source>
</evidence>
<feature type="compositionally biased region" description="Polar residues" evidence="1">
    <location>
        <begin position="15"/>
        <end position="26"/>
    </location>
</feature>
<accession>A0A1S8AUT8</accession>
<dbReference type="Proteomes" id="UP000189370">
    <property type="component" value="Unassembled WGS sequence"/>
</dbReference>
<name>A0A1S8AUT8_9EURY</name>
<sequence>MSLSSLLGDLFSDAESGTDTPETATENGEDGSVTVLHECRNCGTNVSAETSRCPACESDEIVTYSIE</sequence>
<gene>
    <name evidence="2" type="ORF">A6E15_05320</name>
</gene>
<evidence type="ECO:0000256" key="1">
    <source>
        <dbReference type="SAM" id="MobiDB-lite"/>
    </source>
</evidence>
<organism evidence="2 3">
    <name type="scientific">Natrinema saccharevitans</name>
    <dbReference type="NCBI Taxonomy" id="301967"/>
    <lineage>
        <taxon>Archaea</taxon>
        <taxon>Methanobacteriati</taxon>
        <taxon>Methanobacteriota</taxon>
        <taxon>Stenosarchaea group</taxon>
        <taxon>Halobacteria</taxon>
        <taxon>Halobacteriales</taxon>
        <taxon>Natrialbaceae</taxon>
        <taxon>Natrinema</taxon>
    </lineage>
</organism>
<feature type="compositionally biased region" description="Low complexity" evidence="1">
    <location>
        <begin position="1"/>
        <end position="13"/>
    </location>
</feature>
<keyword evidence="3" id="KW-1185">Reference proteome</keyword>
<reference evidence="3" key="1">
    <citation type="submission" date="2016-04" db="EMBL/GenBank/DDBJ databases">
        <authorList>
            <person name="Chen S.-C."/>
            <person name="Lai M.-C."/>
        </authorList>
    </citation>
    <scope>NUCLEOTIDE SEQUENCE [LARGE SCALE GENOMIC DNA]</scope>
    <source>
        <strain evidence="3">AB14</strain>
    </source>
</reference>
<evidence type="ECO:0008006" key="4">
    <source>
        <dbReference type="Google" id="ProtNLM"/>
    </source>
</evidence>
<proteinExistence type="predicted"/>
<evidence type="ECO:0000313" key="2">
    <source>
        <dbReference type="EMBL" id="OLZ40442.1"/>
    </source>
</evidence>